<organism evidence="2 3">
    <name type="scientific">Candidatus Methanofastidiosum methylothiophilum</name>
    <dbReference type="NCBI Taxonomy" id="1705564"/>
    <lineage>
        <taxon>Archaea</taxon>
        <taxon>Methanobacteriati</taxon>
        <taxon>Methanobacteriota</taxon>
        <taxon>Stenosarchaea group</taxon>
        <taxon>Candidatus Methanofastidiosia</taxon>
        <taxon>Candidatus Methanofastidiosales</taxon>
        <taxon>Candidatus Methanofastidiosaceae</taxon>
        <taxon>Candidatus Methanofastidiosum</taxon>
    </lineage>
</organism>
<keyword evidence="1" id="KW-0472">Membrane</keyword>
<feature type="transmembrane region" description="Helical" evidence="1">
    <location>
        <begin position="138"/>
        <end position="157"/>
    </location>
</feature>
<keyword evidence="1" id="KW-1133">Transmembrane helix</keyword>
<name>A0A150J3Y7_9EURY</name>
<feature type="transmembrane region" description="Helical" evidence="1">
    <location>
        <begin position="40"/>
        <end position="64"/>
    </location>
</feature>
<comment type="caution">
    <text evidence="2">The sequence shown here is derived from an EMBL/GenBank/DDBJ whole genome shotgun (WGS) entry which is preliminary data.</text>
</comment>
<evidence type="ECO:0008006" key="4">
    <source>
        <dbReference type="Google" id="ProtNLM"/>
    </source>
</evidence>
<keyword evidence="1" id="KW-0812">Transmembrane</keyword>
<evidence type="ECO:0000256" key="1">
    <source>
        <dbReference type="SAM" id="Phobius"/>
    </source>
</evidence>
<evidence type="ECO:0000313" key="2">
    <source>
        <dbReference type="EMBL" id="KYC51858.1"/>
    </source>
</evidence>
<dbReference type="Proteomes" id="UP000075398">
    <property type="component" value="Unassembled WGS sequence"/>
</dbReference>
<protein>
    <recommendedName>
        <fullName evidence="4">Zinc-ribbon domain-containing protein</fullName>
    </recommendedName>
</protein>
<evidence type="ECO:0000313" key="3">
    <source>
        <dbReference type="Proteomes" id="UP000075398"/>
    </source>
</evidence>
<accession>A0A150J3Y7</accession>
<gene>
    <name evidence="2" type="ORF">AMQ22_01123</name>
</gene>
<feature type="transmembrane region" description="Helical" evidence="1">
    <location>
        <begin position="12"/>
        <end position="28"/>
    </location>
</feature>
<reference evidence="2 3" key="1">
    <citation type="journal article" date="2016" name="ISME J.">
        <title>Chasing the elusive Euryarchaeota class WSA2: genomes reveal a uniquely fastidious methyl-reducing methanogen.</title>
        <authorList>
            <person name="Nobu M.K."/>
            <person name="Narihiro T."/>
            <person name="Kuroda K."/>
            <person name="Mei R."/>
            <person name="Liu W.T."/>
        </authorList>
    </citation>
    <scope>NUCLEOTIDE SEQUENCE [LARGE SCALE GENOMIC DNA]</scope>
    <source>
        <strain evidence="2">U1lsi0528_Bin055</strain>
    </source>
</reference>
<dbReference type="AlphaFoldDB" id="A0A150J3Y7"/>
<dbReference type="EMBL" id="LNGC01000043">
    <property type="protein sequence ID" value="KYC51858.1"/>
    <property type="molecule type" value="Genomic_DNA"/>
</dbReference>
<sequence length="446" mass="51973">MRTESDIARGPLTGSIALIMGIILVGIIKTYNGRPEYTNIIYLSLLLYIITIVIIALVLYSGLITKMRCEIFSRNKEYGEYEEAESQDYTDLEALNDDKDYCPYCNKEINDSWDICLHCGKDLEDKARFKFLKTHNKIIGALFLVFLVISVGSMIWIRSGYDPATKEVNNLITKCDEEINTYIEVFPTYNEKVDNIYYGLSLIQLNVNASDEDIENTLIQFDKTAQEQYSGIIKTQDELEFHLKSAKSKLEEANGLPMQEWQKAAIELKIQSIDKSIEGHNVFNEALYSEVFVYRKSYLNLDAARFYCIKAITEENKNGTFHELIKYEKSSIDYFSMGVMRIYEVNKVVRLNSSKKAISYIRCKNANNLKRIEYLKFVEKLEYRKASEYAANVEYEKCQLFNFNDIYEELNDWHESNTNSLYNTSYDLINESRILWEKAESLIYQK</sequence>
<proteinExistence type="predicted"/>